<keyword evidence="3" id="KW-1185">Reference proteome</keyword>
<proteinExistence type="predicted"/>
<reference evidence="2 3" key="1">
    <citation type="submission" date="2024-01" db="EMBL/GenBank/DDBJ databases">
        <title>The genome of the rayed Mediterranean limpet Patella caerulea (Linnaeus, 1758).</title>
        <authorList>
            <person name="Anh-Thu Weber A."/>
            <person name="Halstead-Nussloch G."/>
        </authorList>
    </citation>
    <scope>NUCLEOTIDE SEQUENCE [LARGE SCALE GENOMIC DNA]</scope>
    <source>
        <strain evidence="2">AATW-2023a</strain>
        <tissue evidence="2">Whole specimen</tissue>
    </source>
</reference>
<feature type="region of interest" description="Disordered" evidence="1">
    <location>
        <begin position="46"/>
        <end position="81"/>
    </location>
</feature>
<comment type="caution">
    <text evidence="2">The sequence shown here is derived from an EMBL/GenBank/DDBJ whole genome shotgun (WGS) entry which is preliminary data.</text>
</comment>
<sequence>MANRRKRLTRQPPKVTRISYRNSKKSIALISRIVYRNVNNNRGGIDVPETSTIGISSSSSSTQHWSQHGHGQAAPQPHATPTASYQQKKFKLLEAWCSIRDRLLSVRLEEFSPMSTTCGLCGDQDDYILKCNTCGPASYFCQQCARSGHQNVVFHDLEIWNGKVFLPYHVETTLKR</sequence>
<protein>
    <submittedName>
        <fullName evidence="2">Uncharacterized protein</fullName>
    </submittedName>
</protein>
<dbReference type="AlphaFoldDB" id="A0AAN8GD44"/>
<feature type="compositionally biased region" description="Low complexity" evidence="1">
    <location>
        <begin position="50"/>
        <end position="81"/>
    </location>
</feature>
<evidence type="ECO:0000313" key="2">
    <source>
        <dbReference type="EMBL" id="KAK6168561.1"/>
    </source>
</evidence>
<name>A0AAN8GD44_PATCE</name>
<evidence type="ECO:0000313" key="3">
    <source>
        <dbReference type="Proteomes" id="UP001347796"/>
    </source>
</evidence>
<gene>
    <name evidence="2" type="ORF">SNE40_021069</name>
</gene>
<accession>A0AAN8GD44</accession>
<dbReference type="EMBL" id="JAZGQO010000016">
    <property type="protein sequence ID" value="KAK6168561.1"/>
    <property type="molecule type" value="Genomic_DNA"/>
</dbReference>
<organism evidence="2 3">
    <name type="scientific">Patella caerulea</name>
    <name type="common">Rayed Mediterranean limpet</name>
    <dbReference type="NCBI Taxonomy" id="87958"/>
    <lineage>
        <taxon>Eukaryota</taxon>
        <taxon>Metazoa</taxon>
        <taxon>Spiralia</taxon>
        <taxon>Lophotrochozoa</taxon>
        <taxon>Mollusca</taxon>
        <taxon>Gastropoda</taxon>
        <taxon>Patellogastropoda</taxon>
        <taxon>Patelloidea</taxon>
        <taxon>Patellidae</taxon>
        <taxon>Patella</taxon>
    </lineage>
</organism>
<evidence type="ECO:0000256" key="1">
    <source>
        <dbReference type="SAM" id="MobiDB-lite"/>
    </source>
</evidence>
<dbReference type="Proteomes" id="UP001347796">
    <property type="component" value="Unassembled WGS sequence"/>
</dbReference>